<keyword evidence="2" id="KW-0812">Transmembrane</keyword>
<keyword evidence="2" id="KW-0472">Membrane</keyword>
<evidence type="ECO:0000256" key="1">
    <source>
        <dbReference type="SAM" id="MobiDB-lite"/>
    </source>
</evidence>
<comment type="caution">
    <text evidence="3">The sequence shown here is derived from an EMBL/GenBank/DDBJ whole genome shotgun (WGS) entry which is preliminary data.</text>
</comment>
<keyword evidence="2" id="KW-1133">Transmembrane helix</keyword>
<name>A0ABP0F872_CLALP</name>
<proteinExistence type="predicted"/>
<reference evidence="3 4" key="1">
    <citation type="submission" date="2024-02" db="EMBL/GenBank/DDBJ databases">
        <authorList>
            <person name="Daric V."/>
            <person name="Darras S."/>
        </authorList>
    </citation>
    <scope>NUCLEOTIDE SEQUENCE [LARGE SCALE GENOMIC DNA]</scope>
</reference>
<feature type="region of interest" description="Disordered" evidence="1">
    <location>
        <begin position="59"/>
        <end position="92"/>
    </location>
</feature>
<accession>A0ABP0F872</accession>
<evidence type="ECO:0000256" key="2">
    <source>
        <dbReference type="SAM" id="Phobius"/>
    </source>
</evidence>
<gene>
    <name evidence="3" type="ORF">CVLEPA_LOCUS4094</name>
</gene>
<evidence type="ECO:0008006" key="5">
    <source>
        <dbReference type="Google" id="ProtNLM"/>
    </source>
</evidence>
<evidence type="ECO:0000313" key="4">
    <source>
        <dbReference type="Proteomes" id="UP001642483"/>
    </source>
</evidence>
<keyword evidence="4" id="KW-1185">Reference proteome</keyword>
<protein>
    <recommendedName>
        <fullName evidence="5">Secreted protein</fullName>
    </recommendedName>
</protein>
<dbReference type="Proteomes" id="UP001642483">
    <property type="component" value="Unassembled WGS sequence"/>
</dbReference>
<organism evidence="3 4">
    <name type="scientific">Clavelina lepadiformis</name>
    <name type="common">Light-bulb sea squirt</name>
    <name type="synonym">Ascidia lepadiformis</name>
    <dbReference type="NCBI Taxonomy" id="159417"/>
    <lineage>
        <taxon>Eukaryota</taxon>
        <taxon>Metazoa</taxon>
        <taxon>Chordata</taxon>
        <taxon>Tunicata</taxon>
        <taxon>Ascidiacea</taxon>
        <taxon>Aplousobranchia</taxon>
        <taxon>Clavelinidae</taxon>
        <taxon>Clavelina</taxon>
    </lineage>
</organism>
<sequence length="92" mass="10104">MTSQSFVATVTNVMSIANLAAVAFLALFCVNNKSDGPKHLIYFEKNPRLAGAAAELLAKARQRRPRSKSSDESSSERSQTLVDSQQHLRRPS</sequence>
<dbReference type="EMBL" id="CAWYQH010000013">
    <property type="protein sequence ID" value="CAK8674392.1"/>
    <property type="molecule type" value="Genomic_DNA"/>
</dbReference>
<evidence type="ECO:0000313" key="3">
    <source>
        <dbReference type="EMBL" id="CAK8674392.1"/>
    </source>
</evidence>
<feature type="transmembrane region" description="Helical" evidence="2">
    <location>
        <begin position="6"/>
        <end position="30"/>
    </location>
</feature>